<comment type="caution">
    <text evidence="3">The sequence shown here is derived from an EMBL/GenBank/DDBJ whole genome shotgun (WGS) entry which is preliminary data.</text>
</comment>
<gene>
    <name evidence="3" type="ORF">GCM10009776_23230</name>
</gene>
<dbReference type="Proteomes" id="UP001499933">
    <property type="component" value="Unassembled WGS sequence"/>
</dbReference>
<dbReference type="PANTHER" id="PTHR43798">
    <property type="entry name" value="MONOACYLGLYCEROL LIPASE"/>
    <property type="match status" value="1"/>
</dbReference>
<reference evidence="3 4" key="1">
    <citation type="journal article" date="2019" name="Int. J. Syst. Evol. Microbiol.">
        <title>The Global Catalogue of Microorganisms (GCM) 10K type strain sequencing project: providing services to taxonomists for standard genome sequencing and annotation.</title>
        <authorList>
            <consortium name="The Broad Institute Genomics Platform"/>
            <consortium name="The Broad Institute Genome Sequencing Center for Infectious Disease"/>
            <person name="Wu L."/>
            <person name="Ma J."/>
        </authorList>
    </citation>
    <scope>NUCLEOTIDE SEQUENCE [LARGE SCALE GENOMIC DNA]</scope>
    <source>
        <strain evidence="3 4">JCM 14901</strain>
    </source>
</reference>
<keyword evidence="1" id="KW-0378">Hydrolase</keyword>
<dbReference type="SUPFAM" id="SSF53474">
    <property type="entry name" value="alpha/beta-Hydrolases"/>
    <property type="match status" value="1"/>
</dbReference>
<dbReference type="Pfam" id="PF00561">
    <property type="entry name" value="Abhydrolase_1"/>
    <property type="match status" value="1"/>
</dbReference>
<dbReference type="InterPro" id="IPR029058">
    <property type="entry name" value="AB_hydrolase_fold"/>
</dbReference>
<feature type="domain" description="AB hydrolase-1" evidence="2">
    <location>
        <begin position="30"/>
        <end position="131"/>
    </location>
</feature>
<proteinExistence type="predicted"/>
<dbReference type="PANTHER" id="PTHR43798:SF31">
    <property type="entry name" value="AB HYDROLASE SUPERFAMILY PROTEIN YCLE"/>
    <property type="match status" value="1"/>
</dbReference>
<keyword evidence="4" id="KW-1185">Reference proteome</keyword>
<dbReference type="InterPro" id="IPR050266">
    <property type="entry name" value="AB_hydrolase_sf"/>
</dbReference>
<dbReference type="EMBL" id="BAAAOG010000004">
    <property type="protein sequence ID" value="GAA1960023.1"/>
    <property type="molecule type" value="Genomic_DNA"/>
</dbReference>
<sequence length="302" mass="32129">MITKVTPDHLQVPVTGGELHALTWGSGDEVIVAIHGISASAVSVQPLADRLASRYRLVAPDLRGRGGSARLPGPFGMAAHAADMVALLDHLGIERATVIGESMGGYVAVQLTVSHPGRVERLVLVDGGLPLPIPEALLADPDAAIAAILGPALARLRMTFESRDAYRTFWQDHPALRDVWNPYLDDYVDADLTGEAPRFRSVVSETAVVQDGRDQLVNKDLQRLSELTCPVTLVRAGHNLLNEPTPLFGDETVAACIELLPQLVVISAPELNHYSLMLTDVGADLVAGAVLSQLSAHSSASD</sequence>
<evidence type="ECO:0000313" key="4">
    <source>
        <dbReference type="Proteomes" id="UP001499933"/>
    </source>
</evidence>
<evidence type="ECO:0000313" key="3">
    <source>
        <dbReference type="EMBL" id="GAA1960023.1"/>
    </source>
</evidence>
<evidence type="ECO:0000256" key="1">
    <source>
        <dbReference type="ARBA" id="ARBA00022801"/>
    </source>
</evidence>
<dbReference type="PRINTS" id="PR00111">
    <property type="entry name" value="ABHYDROLASE"/>
</dbReference>
<accession>A0ABN2QXU7</accession>
<organism evidence="3 4">
    <name type="scientific">Microbacterium deminutum</name>
    <dbReference type="NCBI Taxonomy" id="344164"/>
    <lineage>
        <taxon>Bacteria</taxon>
        <taxon>Bacillati</taxon>
        <taxon>Actinomycetota</taxon>
        <taxon>Actinomycetes</taxon>
        <taxon>Micrococcales</taxon>
        <taxon>Microbacteriaceae</taxon>
        <taxon>Microbacterium</taxon>
    </lineage>
</organism>
<name>A0ABN2QXU7_9MICO</name>
<dbReference type="Gene3D" id="3.40.50.1820">
    <property type="entry name" value="alpha/beta hydrolase"/>
    <property type="match status" value="1"/>
</dbReference>
<dbReference type="RefSeq" id="WP_344094795.1">
    <property type="nucleotide sequence ID" value="NZ_BAAAOG010000004.1"/>
</dbReference>
<evidence type="ECO:0000259" key="2">
    <source>
        <dbReference type="Pfam" id="PF00561"/>
    </source>
</evidence>
<protein>
    <recommendedName>
        <fullName evidence="2">AB hydrolase-1 domain-containing protein</fullName>
    </recommendedName>
</protein>
<dbReference type="InterPro" id="IPR000073">
    <property type="entry name" value="AB_hydrolase_1"/>
</dbReference>